<dbReference type="InterPro" id="IPR004477">
    <property type="entry name" value="ComEC_N"/>
</dbReference>
<dbReference type="RefSeq" id="WP_209465537.1">
    <property type="nucleotide sequence ID" value="NZ_JAGGLG010000004.1"/>
</dbReference>
<dbReference type="NCBIfam" id="TIGR00361">
    <property type="entry name" value="ComEC_Rec2"/>
    <property type="match status" value="1"/>
</dbReference>
<dbReference type="Proteomes" id="UP001519289">
    <property type="component" value="Unassembled WGS sequence"/>
</dbReference>
<organism evidence="8 9">
    <name type="scientific">Symbiobacterium terraclitae</name>
    <dbReference type="NCBI Taxonomy" id="557451"/>
    <lineage>
        <taxon>Bacteria</taxon>
        <taxon>Bacillati</taxon>
        <taxon>Bacillota</taxon>
        <taxon>Clostridia</taxon>
        <taxon>Eubacteriales</taxon>
        <taxon>Symbiobacteriaceae</taxon>
        <taxon>Symbiobacterium</taxon>
    </lineage>
</organism>
<dbReference type="EMBL" id="JAGGLG010000004">
    <property type="protein sequence ID" value="MBP2017392.1"/>
    <property type="molecule type" value="Genomic_DNA"/>
</dbReference>
<evidence type="ECO:0000256" key="4">
    <source>
        <dbReference type="ARBA" id="ARBA00022989"/>
    </source>
</evidence>
<dbReference type="PANTHER" id="PTHR30619:SF1">
    <property type="entry name" value="RECOMBINATION PROTEIN 2"/>
    <property type="match status" value="1"/>
</dbReference>
<feature type="transmembrane region" description="Helical" evidence="6">
    <location>
        <begin position="48"/>
        <end position="65"/>
    </location>
</feature>
<feature type="transmembrane region" description="Helical" evidence="6">
    <location>
        <begin position="234"/>
        <end position="256"/>
    </location>
</feature>
<evidence type="ECO:0000256" key="6">
    <source>
        <dbReference type="SAM" id="Phobius"/>
    </source>
</evidence>
<accession>A0ABS4JPE6</accession>
<evidence type="ECO:0000256" key="1">
    <source>
        <dbReference type="ARBA" id="ARBA00004651"/>
    </source>
</evidence>
<feature type="transmembrane region" description="Helical" evidence="6">
    <location>
        <begin position="430"/>
        <end position="449"/>
    </location>
</feature>
<keyword evidence="9" id="KW-1185">Reference proteome</keyword>
<feature type="transmembrane region" description="Helical" evidence="6">
    <location>
        <begin position="310"/>
        <end position="329"/>
    </location>
</feature>
<evidence type="ECO:0000313" key="9">
    <source>
        <dbReference type="Proteomes" id="UP001519289"/>
    </source>
</evidence>
<feature type="transmembrane region" description="Helical" evidence="6">
    <location>
        <begin position="404"/>
        <end position="423"/>
    </location>
</feature>
<dbReference type="NCBIfam" id="TIGR00360">
    <property type="entry name" value="ComEC_N-term"/>
    <property type="match status" value="1"/>
</dbReference>
<evidence type="ECO:0000313" key="8">
    <source>
        <dbReference type="EMBL" id="MBP2017392.1"/>
    </source>
</evidence>
<evidence type="ECO:0000256" key="2">
    <source>
        <dbReference type="ARBA" id="ARBA00022475"/>
    </source>
</evidence>
<sequence>MQSRPAVWVAAALAVGITAAGWLRPHPALCLAALAPLVGGLLAGRRSAALLLAALAAFGALRCAYVQTAGRGNLSAWEGQQVSLVGTVVSEPELRPSGGAAYVVAAEAVGGHPARGRVRITQRYGQQPAFGERIAVSGRLAPPLGPRHPGGFDEAAYLARQSVYLVMESGPPERLGPGALDPFRRAAVAVRLRLEGVLRQALPEREAALMAGLLFGSRSDLPDDVSAAFRATGVFHLLAVSGGNVALLVVPLLWLLRRAGLGRAAASALVIPAVLFFVFLTGASPSVLRAGLMAILVLAGDVLGRERDALNTLGAAAALLLVLLPGLLFDLGFQLSVAATLGILLLAGPIQRWLALRLARGLPEGPARLLAEGLSVTLAAQALVEPLSLHAFGVISPVAPLANLLVVPFVGLLVPFGLAAVTAGLVLPPAVWLLGLVGRWALAVLVYGVKALGSLPLAQVAVGHLPPGGVLLWYGAVLLAASPALRRALTGRLEALWRRLRAAPAGVCAAGALTLLAALGAGLSWRLALAGPPDRLQLVFLDVGQGDAILVRGPDGTAALVDAGVAYEGRSGSGFDAGAEVVVPYLRRAGVRRLEYLVLTHPDVDHVGGAEAVLRRVPVGQVRVSTAAAPEPSYARALAAAAELGVPVRQAREGDVLPLGEGVWLQVLGPPEVPLSGSRSDDNANCVAVRVVYRRVAALLACDLEADAEARLVDRGYDLSADVLKVAHHGSRFSTTERFLRAVSPRVAVVSAGRGNPFGHPHGEVLERLRAAGAEVWRTDQHGTVTLWSDGFRVWAEGTAGRPGDAERRPPGLRGRRWLGAW</sequence>
<protein>
    <submittedName>
        <fullName evidence="8">Competence protein ComEC</fullName>
    </submittedName>
</protein>
<keyword evidence="4 6" id="KW-1133">Transmembrane helix</keyword>
<dbReference type="InterPro" id="IPR001279">
    <property type="entry name" value="Metallo-B-lactamas"/>
</dbReference>
<dbReference type="InterPro" id="IPR035681">
    <property type="entry name" value="ComA-like_MBL"/>
</dbReference>
<dbReference type="SUPFAM" id="SSF56281">
    <property type="entry name" value="Metallo-hydrolase/oxidoreductase"/>
    <property type="match status" value="1"/>
</dbReference>
<keyword evidence="2" id="KW-1003">Cell membrane</keyword>
<dbReference type="InterPro" id="IPR025405">
    <property type="entry name" value="DUF4131"/>
</dbReference>
<evidence type="ECO:0000256" key="3">
    <source>
        <dbReference type="ARBA" id="ARBA00022692"/>
    </source>
</evidence>
<keyword evidence="3 6" id="KW-0812">Transmembrane</keyword>
<feature type="transmembrane region" description="Helical" evidence="6">
    <location>
        <begin position="268"/>
        <end position="298"/>
    </location>
</feature>
<dbReference type="Pfam" id="PF13567">
    <property type="entry name" value="DUF4131"/>
    <property type="match status" value="1"/>
</dbReference>
<dbReference type="PANTHER" id="PTHR30619">
    <property type="entry name" value="DNA INTERNALIZATION/COMPETENCE PROTEIN COMEC/REC2"/>
    <property type="match status" value="1"/>
</dbReference>
<dbReference type="Gene3D" id="3.60.15.10">
    <property type="entry name" value="Ribonuclease Z/Hydroxyacylglutathione hydrolase-like"/>
    <property type="match status" value="1"/>
</dbReference>
<proteinExistence type="predicted"/>
<dbReference type="SMART" id="SM00849">
    <property type="entry name" value="Lactamase_B"/>
    <property type="match status" value="1"/>
</dbReference>
<feature type="domain" description="Metallo-beta-lactamase" evidence="7">
    <location>
        <begin position="545"/>
        <end position="754"/>
    </location>
</feature>
<evidence type="ECO:0000259" key="7">
    <source>
        <dbReference type="SMART" id="SM00849"/>
    </source>
</evidence>
<keyword evidence="5 6" id="KW-0472">Membrane</keyword>
<name>A0ABS4JPE6_9FIRM</name>
<dbReference type="Pfam" id="PF03772">
    <property type="entry name" value="Competence"/>
    <property type="match status" value="1"/>
</dbReference>
<comment type="subcellular location">
    <subcellularLocation>
        <location evidence="1">Cell membrane</location>
        <topology evidence="1">Multi-pass membrane protein</topology>
    </subcellularLocation>
</comment>
<dbReference type="CDD" id="cd07731">
    <property type="entry name" value="ComA-like_MBL-fold"/>
    <property type="match status" value="1"/>
</dbReference>
<dbReference type="InterPro" id="IPR036866">
    <property type="entry name" value="RibonucZ/Hydroxyglut_hydro"/>
</dbReference>
<feature type="transmembrane region" description="Helical" evidence="6">
    <location>
        <begin position="461"/>
        <end position="481"/>
    </location>
</feature>
<dbReference type="InterPro" id="IPR004797">
    <property type="entry name" value="Competence_ComEC/Rec2"/>
</dbReference>
<dbReference type="InterPro" id="IPR052159">
    <property type="entry name" value="Competence_DNA_uptake"/>
</dbReference>
<feature type="transmembrane region" description="Helical" evidence="6">
    <location>
        <begin position="502"/>
        <end position="525"/>
    </location>
</feature>
<dbReference type="Pfam" id="PF00753">
    <property type="entry name" value="Lactamase_B"/>
    <property type="match status" value="1"/>
</dbReference>
<evidence type="ECO:0000256" key="5">
    <source>
        <dbReference type="ARBA" id="ARBA00023136"/>
    </source>
</evidence>
<comment type="caution">
    <text evidence="8">The sequence shown here is derived from an EMBL/GenBank/DDBJ whole genome shotgun (WGS) entry which is preliminary data.</text>
</comment>
<reference evidence="8 9" key="1">
    <citation type="submission" date="2021-03" db="EMBL/GenBank/DDBJ databases">
        <title>Genomic Encyclopedia of Type Strains, Phase IV (KMG-IV): sequencing the most valuable type-strain genomes for metagenomic binning, comparative biology and taxonomic classification.</title>
        <authorList>
            <person name="Goeker M."/>
        </authorList>
    </citation>
    <scope>NUCLEOTIDE SEQUENCE [LARGE SCALE GENOMIC DNA]</scope>
    <source>
        <strain evidence="8 9">DSM 27138</strain>
    </source>
</reference>
<gene>
    <name evidence="8" type="ORF">J2Z79_000775</name>
</gene>